<proteinExistence type="predicted"/>
<feature type="transmembrane region" description="Helical" evidence="1">
    <location>
        <begin position="12"/>
        <end position="30"/>
    </location>
</feature>
<sequence length="131" mass="13675">MSTREIGRGRWLVPATCVLLAAAYAVVFLLNDEPAMAAVGAGVMLAYGAFLLLFGGRSEAVALLGGKEGDERRRLIALRASAATGQLLVVVAVAMLFVKLAQGDDPGAWATICAVGGAAFITSIVYYTRRN</sequence>
<gene>
    <name evidence="2" type="ORF">K1Y72_25195</name>
</gene>
<evidence type="ECO:0000313" key="3">
    <source>
        <dbReference type="Proteomes" id="UP000774570"/>
    </source>
</evidence>
<evidence type="ECO:0008006" key="4">
    <source>
        <dbReference type="Google" id="ProtNLM"/>
    </source>
</evidence>
<reference evidence="2 3" key="1">
    <citation type="submission" date="2021-07" db="EMBL/GenBank/DDBJ databases">
        <title>Actinomadura sp. PM05-2 isolated from lichen.</title>
        <authorList>
            <person name="Somphong A."/>
            <person name="Phongsopitanun W."/>
            <person name="Tanasupawat S."/>
            <person name="Peongsungnone V."/>
        </authorList>
    </citation>
    <scope>NUCLEOTIDE SEQUENCE [LARGE SCALE GENOMIC DNA]</scope>
    <source>
        <strain evidence="2 3">PM05-2</strain>
    </source>
</reference>
<keyword evidence="1" id="KW-0472">Membrane</keyword>
<keyword evidence="3" id="KW-1185">Reference proteome</keyword>
<keyword evidence="1" id="KW-1133">Transmembrane helix</keyword>
<evidence type="ECO:0000256" key="1">
    <source>
        <dbReference type="SAM" id="Phobius"/>
    </source>
</evidence>
<organism evidence="2 3">
    <name type="scientific">Actinomadura parmotrematis</name>
    <dbReference type="NCBI Taxonomy" id="2864039"/>
    <lineage>
        <taxon>Bacteria</taxon>
        <taxon>Bacillati</taxon>
        <taxon>Actinomycetota</taxon>
        <taxon>Actinomycetes</taxon>
        <taxon>Streptosporangiales</taxon>
        <taxon>Thermomonosporaceae</taxon>
        <taxon>Actinomadura</taxon>
    </lineage>
</organism>
<accession>A0ABS7FZH2</accession>
<feature type="transmembrane region" description="Helical" evidence="1">
    <location>
        <begin position="76"/>
        <end position="101"/>
    </location>
</feature>
<dbReference type="EMBL" id="JAIBOA010000017">
    <property type="protein sequence ID" value="MBW8485701.1"/>
    <property type="molecule type" value="Genomic_DNA"/>
</dbReference>
<dbReference type="RefSeq" id="WP_220168929.1">
    <property type="nucleotide sequence ID" value="NZ_JAIBOA010000017.1"/>
</dbReference>
<protein>
    <recommendedName>
        <fullName evidence="4">DUF2178 domain-containing protein</fullName>
    </recommendedName>
</protein>
<feature type="transmembrane region" description="Helical" evidence="1">
    <location>
        <begin position="107"/>
        <end position="127"/>
    </location>
</feature>
<evidence type="ECO:0000313" key="2">
    <source>
        <dbReference type="EMBL" id="MBW8485701.1"/>
    </source>
</evidence>
<name>A0ABS7FZH2_9ACTN</name>
<feature type="transmembrane region" description="Helical" evidence="1">
    <location>
        <begin position="36"/>
        <end position="55"/>
    </location>
</feature>
<dbReference type="Proteomes" id="UP000774570">
    <property type="component" value="Unassembled WGS sequence"/>
</dbReference>
<comment type="caution">
    <text evidence="2">The sequence shown here is derived from an EMBL/GenBank/DDBJ whole genome shotgun (WGS) entry which is preliminary data.</text>
</comment>
<keyword evidence="1" id="KW-0812">Transmembrane</keyword>